<dbReference type="NCBIfam" id="TIGR01164">
    <property type="entry name" value="rplP_bact"/>
    <property type="match status" value="1"/>
</dbReference>
<dbReference type="InterPro" id="IPR016180">
    <property type="entry name" value="Ribosomal_uL16_dom"/>
</dbReference>
<organism evidence="7 8">
    <name type="scientific">Candidatus Lloydbacteria bacterium RIFOXYC12_FULL_46_25</name>
    <dbReference type="NCBI Taxonomy" id="1798670"/>
    <lineage>
        <taxon>Bacteria</taxon>
        <taxon>Candidatus Lloydiibacteriota</taxon>
    </lineage>
</organism>
<dbReference type="Pfam" id="PF00252">
    <property type="entry name" value="Ribosomal_L16"/>
    <property type="match status" value="1"/>
</dbReference>
<evidence type="ECO:0000256" key="3">
    <source>
        <dbReference type="ARBA" id="ARBA00022980"/>
    </source>
</evidence>
<dbReference type="GO" id="GO:0019843">
    <property type="term" value="F:rRNA binding"/>
    <property type="evidence" value="ECO:0007669"/>
    <property type="project" value="UniProtKB-KW"/>
</dbReference>
<dbReference type="CDD" id="cd01433">
    <property type="entry name" value="Ribosomal_L16_L10e"/>
    <property type="match status" value="1"/>
</dbReference>
<sequence>MLFPKKVKHRKWQSNRWNKKRVHTETRGTTLSYGSYGIKAETESRISSNQIEAARRVLSRNVGKTGRVWIRIFPDRPFTRKGAEVPMGKGKGDPAGYVAEVLPGRILFEIDGVTPEKAKEAIRKAGSKVSVRTRMVSREA</sequence>
<keyword evidence="6" id="KW-0699">rRNA-binding</keyword>
<dbReference type="Proteomes" id="UP000178106">
    <property type="component" value="Unassembled WGS sequence"/>
</dbReference>
<dbReference type="GO" id="GO:0000049">
    <property type="term" value="F:tRNA binding"/>
    <property type="evidence" value="ECO:0007669"/>
    <property type="project" value="UniProtKB-KW"/>
</dbReference>
<evidence type="ECO:0000313" key="8">
    <source>
        <dbReference type="Proteomes" id="UP000178106"/>
    </source>
</evidence>
<dbReference type="InterPro" id="IPR036920">
    <property type="entry name" value="Ribosomal_uL16_sf"/>
</dbReference>
<comment type="similarity">
    <text evidence="1 5">Belongs to the universal ribosomal protein uL16 family.</text>
</comment>
<evidence type="ECO:0000256" key="4">
    <source>
        <dbReference type="ARBA" id="ARBA00023274"/>
    </source>
</evidence>
<dbReference type="PRINTS" id="PR00060">
    <property type="entry name" value="RIBOSOMALL16"/>
</dbReference>
<evidence type="ECO:0000256" key="1">
    <source>
        <dbReference type="ARBA" id="ARBA00008931"/>
    </source>
</evidence>
<dbReference type="InterPro" id="IPR020798">
    <property type="entry name" value="Ribosomal_uL16_CS"/>
</dbReference>
<dbReference type="InterPro" id="IPR000114">
    <property type="entry name" value="Ribosomal_uL16_bact-type"/>
</dbReference>
<keyword evidence="4 5" id="KW-0687">Ribonucleoprotein</keyword>
<dbReference type="PANTHER" id="PTHR12220:SF13">
    <property type="entry name" value="LARGE RIBOSOMAL SUBUNIT PROTEIN UL16M"/>
    <property type="match status" value="1"/>
</dbReference>
<dbReference type="SUPFAM" id="SSF54686">
    <property type="entry name" value="Ribosomal protein L16p/L10e"/>
    <property type="match status" value="1"/>
</dbReference>
<dbReference type="EMBL" id="MHLU01000176">
    <property type="protein sequence ID" value="OGZ16362.1"/>
    <property type="molecule type" value="Genomic_DNA"/>
</dbReference>
<protein>
    <recommendedName>
        <fullName evidence="6">50S ribosomal protein L16</fullName>
    </recommendedName>
</protein>
<dbReference type="AlphaFoldDB" id="A0A1G2DSJ1"/>
<keyword evidence="3 5" id="KW-0689">Ribosomal protein</keyword>
<dbReference type="GO" id="GO:0003735">
    <property type="term" value="F:structural constituent of ribosome"/>
    <property type="evidence" value="ECO:0007669"/>
    <property type="project" value="InterPro"/>
</dbReference>
<comment type="caution">
    <text evidence="7">The sequence shown here is derived from an EMBL/GenBank/DDBJ whole genome shotgun (WGS) entry which is preliminary data.</text>
</comment>
<evidence type="ECO:0000256" key="6">
    <source>
        <dbReference type="RuleBase" id="RU004414"/>
    </source>
</evidence>
<dbReference type="PANTHER" id="PTHR12220">
    <property type="entry name" value="50S/60S RIBOSOMAL PROTEIN L16"/>
    <property type="match status" value="1"/>
</dbReference>
<dbReference type="Gene3D" id="3.90.1170.10">
    <property type="entry name" value="Ribosomal protein L10e/L16"/>
    <property type="match status" value="1"/>
</dbReference>
<dbReference type="GO" id="GO:0022625">
    <property type="term" value="C:cytosolic large ribosomal subunit"/>
    <property type="evidence" value="ECO:0007669"/>
    <property type="project" value="TreeGrafter"/>
</dbReference>
<comment type="subunit">
    <text evidence="6">Part of the 50S ribosomal subunit.</text>
</comment>
<reference evidence="7 8" key="1">
    <citation type="journal article" date="2016" name="Nat. Commun.">
        <title>Thousands of microbial genomes shed light on interconnected biogeochemical processes in an aquifer system.</title>
        <authorList>
            <person name="Anantharaman K."/>
            <person name="Brown C.T."/>
            <person name="Hug L.A."/>
            <person name="Sharon I."/>
            <person name="Castelle C.J."/>
            <person name="Probst A.J."/>
            <person name="Thomas B.C."/>
            <person name="Singh A."/>
            <person name="Wilkins M.J."/>
            <person name="Karaoz U."/>
            <person name="Brodie E.L."/>
            <person name="Williams K.H."/>
            <person name="Hubbard S.S."/>
            <person name="Banfield J.F."/>
        </authorList>
    </citation>
    <scope>NUCLEOTIDE SEQUENCE [LARGE SCALE GENOMIC DNA]</scope>
</reference>
<evidence type="ECO:0000256" key="5">
    <source>
        <dbReference type="RuleBase" id="RU004413"/>
    </source>
</evidence>
<keyword evidence="6" id="KW-0694">RNA-binding</keyword>
<comment type="function">
    <text evidence="6">Binds 23S rRNA and is also seen to make contacts with the A and possibly P site tRNAs.</text>
</comment>
<dbReference type="FunFam" id="3.90.1170.10:FF:000001">
    <property type="entry name" value="50S ribosomal protein L16"/>
    <property type="match status" value="1"/>
</dbReference>
<name>A0A1G2DSJ1_9BACT</name>
<evidence type="ECO:0000313" key="7">
    <source>
        <dbReference type="EMBL" id="OGZ16362.1"/>
    </source>
</evidence>
<gene>
    <name evidence="7" type="ORF">A2494_00565</name>
</gene>
<keyword evidence="2 6" id="KW-0820">tRNA-binding</keyword>
<dbReference type="GO" id="GO:0006412">
    <property type="term" value="P:translation"/>
    <property type="evidence" value="ECO:0007669"/>
    <property type="project" value="InterPro"/>
</dbReference>
<dbReference type="PROSITE" id="PS00586">
    <property type="entry name" value="RIBOSOMAL_L16_1"/>
    <property type="match status" value="1"/>
</dbReference>
<accession>A0A1G2DSJ1</accession>
<dbReference type="InterPro" id="IPR047873">
    <property type="entry name" value="Ribosomal_uL16"/>
</dbReference>
<evidence type="ECO:0000256" key="2">
    <source>
        <dbReference type="ARBA" id="ARBA00022555"/>
    </source>
</evidence>
<proteinExistence type="inferred from homology"/>